<sequence length="256" mass="28417">MKKLIAAGFILTAVNVMGATEGNDLEVSVGAGGMSKRSIYKTKDKYEVNPLIPLNVKYGDFYLSLMETEMGYTFYNEDGLRLSLIGKAHLGYDSSDLEREYRAMDDRDMDFHLGLKSVYSHKNYELISFITGDVSGESDGKTAGVQGRAHYQVIQGKLVFSPSIGATYADSGYVDYFYGVKGSEAREGNINNGEEYRGAGSMIYSFNSALTYIYDEFLSFSLLGGANLYDSKVENSPIVDKRYEYFGGGSFSYKFK</sequence>
<accession>A0A9W6GJ54</accession>
<proteinExistence type="inferred from homology"/>
<dbReference type="EMBL" id="BSDY01000002">
    <property type="protein sequence ID" value="GLI55120.1"/>
    <property type="molecule type" value="Genomic_DNA"/>
</dbReference>
<keyword evidence="3 6" id="KW-0732">Signal</keyword>
<keyword evidence="4" id="KW-0472">Membrane</keyword>
<evidence type="ECO:0000256" key="2">
    <source>
        <dbReference type="ARBA" id="ARBA00005722"/>
    </source>
</evidence>
<dbReference type="RefSeq" id="WP_281833380.1">
    <property type="nucleotide sequence ID" value="NZ_BSDY01000002.1"/>
</dbReference>
<dbReference type="Proteomes" id="UP001144471">
    <property type="component" value="Unassembled WGS sequence"/>
</dbReference>
<feature type="chain" id="PRO_5040737592" evidence="6">
    <location>
        <begin position="19"/>
        <end position="256"/>
    </location>
</feature>
<dbReference type="AlphaFoldDB" id="A0A9W6GJ54"/>
<evidence type="ECO:0000256" key="1">
    <source>
        <dbReference type="ARBA" id="ARBA00004442"/>
    </source>
</evidence>
<keyword evidence="8" id="KW-1185">Reference proteome</keyword>
<name>A0A9W6GJ54_9FUSO</name>
<dbReference type="InterPro" id="IPR010583">
    <property type="entry name" value="MipA"/>
</dbReference>
<organism evidence="7 8">
    <name type="scientific">Propionigenium maris DSM 9537</name>
    <dbReference type="NCBI Taxonomy" id="1123000"/>
    <lineage>
        <taxon>Bacteria</taxon>
        <taxon>Fusobacteriati</taxon>
        <taxon>Fusobacteriota</taxon>
        <taxon>Fusobacteriia</taxon>
        <taxon>Fusobacteriales</taxon>
        <taxon>Fusobacteriaceae</taxon>
        <taxon>Propionigenium</taxon>
    </lineage>
</organism>
<evidence type="ECO:0000256" key="4">
    <source>
        <dbReference type="ARBA" id="ARBA00023136"/>
    </source>
</evidence>
<keyword evidence="5" id="KW-0998">Cell outer membrane</keyword>
<dbReference type="PANTHER" id="PTHR38776">
    <property type="entry name" value="MLTA-INTERACTING PROTEIN-RELATED"/>
    <property type="match status" value="1"/>
</dbReference>
<gene>
    <name evidence="7" type="ORF">PM10SUCC1_06350</name>
</gene>
<protein>
    <submittedName>
        <fullName evidence="7">Membrane protein</fullName>
    </submittedName>
</protein>
<dbReference type="Pfam" id="PF06629">
    <property type="entry name" value="MipA"/>
    <property type="match status" value="1"/>
</dbReference>
<reference evidence="7" key="1">
    <citation type="submission" date="2022-12" db="EMBL/GenBank/DDBJ databases">
        <title>Reference genome sequencing for broad-spectrum identification of bacterial and archaeal isolates by mass spectrometry.</title>
        <authorList>
            <person name="Sekiguchi Y."/>
            <person name="Tourlousse D.M."/>
        </authorList>
    </citation>
    <scope>NUCLEOTIDE SEQUENCE</scope>
    <source>
        <strain evidence="7">10succ1</strain>
    </source>
</reference>
<comment type="caution">
    <text evidence="7">The sequence shown here is derived from an EMBL/GenBank/DDBJ whole genome shotgun (WGS) entry which is preliminary data.</text>
</comment>
<feature type="signal peptide" evidence="6">
    <location>
        <begin position="1"/>
        <end position="18"/>
    </location>
</feature>
<evidence type="ECO:0000313" key="8">
    <source>
        <dbReference type="Proteomes" id="UP001144471"/>
    </source>
</evidence>
<evidence type="ECO:0000256" key="3">
    <source>
        <dbReference type="ARBA" id="ARBA00022729"/>
    </source>
</evidence>
<comment type="subcellular location">
    <subcellularLocation>
        <location evidence="1">Cell outer membrane</location>
    </subcellularLocation>
</comment>
<evidence type="ECO:0000256" key="5">
    <source>
        <dbReference type="ARBA" id="ARBA00023237"/>
    </source>
</evidence>
<comment type="similarity">
    <text evidence="2">Belongs to the MipA/OmpV family.</text>
</comment>
<dbReference type="PANTHER" id="PTHR38776:SF1">
    <property type="entry name" value="MLTA-INTERACTING PROTEIN-RELATED"/>
    <property type="match status" value="1"/>
</dbReference>
<dbReference type="GO" id="GO:0009279">
    <property type="term" value="C:cell outer membrane"/>
    <property type="evidence" value="ECO:0007669"/>
    <property type="project" value="UniProtKB-SubCell"/>
</dbReference>
<evidence type="ECO:0000313" key="7">
    <source>
        <dbReference type="EMBL" id="GLI55120.1"/>
    </source>
</evidence>
<evidence type="ECO:0000256" key="6">
    <source>
        <dbReference type="SAM" id="SignalP"/>
    </source>
</evidence>